<dbReference type="EMBL" id="JBBWUH010000013">
    <property type="protein sequence ID" value="KAK8153057.1"/>
    <property type="molecule type" value="Genomic_DNA"/>
</dbReference>
<dbReference type="Proteomes" id="UP001456524">
    <property type="component" value="Unassembled WGS sequence"/>
</dbReference>
<name>A0ABR1XFT3_9PEZI</name>
<feature type="region of interest" description="Disordered" evidence="1">
    <location>
        <begin position="296"/>
        <end position="317"/>
    </location>
</feature>
<feature type="region of interest" description="Disordered" evidence="1">
    <location>
        <begin position="1"/>
        <end position="27"/>
    </location>
</feature>
<evidence type="ECO:0000313" key="2">
    <source>
        <dbReference type="EMBL" id="KAK8153057.1"/>
    </source>
</evidence>
<feature type="compositionally biased region" description="Polar residues" evidence="1">
    <location>
        <begin position="1"/>
        <end position="12"/>
    </location>
</feature>
<comment type="caution">
    <text evidence="2">The sequence shown here is derived from an EMBL/GenBank/DDBJ whole genome shotgun (WGS) entry which is preliminary data.</text>
</comment>
<organism evidence="2 3">
    <name type="scientific">Phyllosticta citrichinensis</name>
    <dbReference type="NCBI Taxonomy" id="1130410"/>
    <lineage>
        <taxon>Eukaryota</taxon>
        <taxon>Fungi</taxon>
        <taxon>Dikarya</taxon>
        <taxon>Ascomycota</taxon>
        <taxon>Pezizomycotina</taxon>
        <taxon>Dothideomycetes</taxon>
        <taxon>Dothideomycetes incertae sedis</taxon>
        <taxon>Botryosphaeriales</taxon>
        <taxon>Phyllostictaceae</taxon>
        <taxon>Phyllosticta</taxon>
    </lineage>
</organism>
<reference evidence="2 3" key="1">
    <citation type="journal article" date="2022" name="G3 (Bethesda)">
        <title>Enemy or ally: a genomic approach to elucidate the lifestyle of Phyllosticta citrichinaensis.</title>
        <authorList>
            <person name="Buijs V.A."/>
            <person name="Groenewald J.Z."/>
            <person name="Haridas S."/>
            <person name="LaButti K.M."/>
            <person name="Lipzen A."/>
            <person name="Martin F.M."/>
            <person name="Barry K."/>
            <person name="Grigoriev I.V."/>
            <person name="Crous P.W."/>
            <person name="Seidl M.F."/>
        </authorList>
    </citation>
    <scope>NUCLEOTIDE SEQUENCE [LARGE SCALE GENOMIC DNA]</scope>
    <source>
        <strain evidence="2 3">CBS 129764</strain>
    </source>
</reference>
<proteinExistence type="predicted"/>
<evidence type="ECO:0000313" key="3">
    <source>
        <dbReference type="Proteomes" id="UP001456524"/>
    </source>
</evidence>
<protein>
    <recommendedName>
        <fullName evidence="4">BTB domain-containing protein</fullName>
    </recommendedName>
</protein>
<keyword evidence="3" id="KW-1185">Reference proteome</keyword>
<accession>A0ABR1XFT3</accession>
<evidence type="ECO:0000256" key="1">
    <source>
        <dbReference type="SAM" id="MobiDB-lite"/>
    </source>
</evidence>
<gene>
    <name evidence="2" type="ORF">IWX90DRAFT_495534</name>
</gene>
<evidence type="ECO:0008006" key="4">
    <source>
        <dbReference type="Google" id="ProtNLM"/>
    </source>
</evidence>
<sequence>MAQESTATTGSETEPKRKSTAGSMLPTLETQCITSDPEIFSLAEFPKKDFQIDNRGSDLIITCQNRKYHVHTKNVIQNYLSKSVESSSALQRYETEADLPLVISFDEEDPLAVWLMLSHCYAYGNWGPAKELSEHGFVGLSLEERLRRTVLAFAIADEYLFLELKRMMVSAFENLMEDLFWKVQAEEAFYLNIPIYERFIPTLGKAIAHIMEFSGRDDRLRYSALHRKSLTRSKTSGNTWHDSSTPILDFDHARPSCDKIVRMNLTSYLVSQTPFECPDCGASHKIEQWNHRFSIQSGSHGHAPENKEAGVLPTCGE</sequence>